<dbReference type="AlphaFoldDB" id="A0A1F6A6J4"/>
<gene>
    <name evidence="1" type="ORF">A3D03_02305</name>
</gene>
<proteinExistence type="predicted"/>
<organism evidence="1 2">
    <name type="scientific">Candidatus Gottesmanbacteria bacterium RIFCSPHIGHO2_02_FULL_40_13</name>
    <dbReference type="NCBI Taxonomy" id="1798384"/>
    <lineage>
        <taxon>Bacteria</taxon>
        <taxon>Candidatus Gottesmaniibacteriota</taxon>
    </lineage>
</organism>
<evidence type="ECO:0000313" key="2">
    <source>
        <dbReference type="Proteomes" id="UP000177092"/>
    </source>
</evidence>
<reference evidence="1 2" key="1">
    <citation type="journal article" date="2016" name="Nat. Commun.">
        <title>Thousands of microbial genomes shed light on interconnected biogeochemical processes in an aquifer system.</title>
        <authorList>
            <person name="Anantharaman K."/>
            <person name="Brown C.T."/>
            <person name="Hug L.A."/>
            <person name="Sharon I."/>
            <person name="Castelle C.J."/>
            <person name="Probst A.J."/>
            <person name="Thomas B.C."/>
            <person name="Singh A."/>
            <person name="Wilkins M.J."/>
            <person name="Karaoz U."/>
            <person name="Brodie E.L."/>
            <person name="Williams K.H."/>
            <person name="Hubbard S.S."/>
            <person name="Banfield J.F."/>
        </authorList>
    </citation>
    <scope>NUCLEOTIDE SEQUENCE [LARGE SCALE GENOMIC DNA]</scope>
</reference>
<comment type="caution">
    <text evidence="1">The sequence shown here is derived from an EMBL/GenBank/DDBJ whole genome shotgun (WGS) entry which is preliminary data.</text>
</comment>
<protein>
    <submittedName>
        <fullName evidence="1">Uncharacterized protein</fullName>
    </submittedName>
</protein>
<name>A0A1F6A6J4_9BACT</name>
<accession>A0A1F6A6J4</accession>
<sequence length="145" mass="15740">MKKFVFILFILTAIILNNPVSVGAAKKFVIKKSSGKSSAVRGGSIPAVVRYRPDKMGLLLSFSNFSGIDSVSYLFTYNTNGTPQGAGGSVSVNNNPTAERTLLFGTCSTSVCTYHYNLTNAKLTLTAKYTNGTTRTKLYRIKTYN</sequence>
<dbReference type="EMBL" id="MFJN01000055">
    <property type="protein sequence ID" value="OGG20134.1"/>
    <property type="molecule type" value="Genomic_DNA"/>
</dbReference>
<evidence type="ECO:0000313" key="1">
    <source>
        <dbReference type="EMBL" id="OGG20134.1"/>
    </source>
</evidence>
<dbReference type="Proteomes" id="UP000177092">
    <property type="component" value="Unassembled WGS sequence"/>
</dbReference>